<gene>
    <name evidence="1" type="ORF">MARSALSMR5_03197</name>
    <name evidence="2" type="ORF">SAMN04487868_12719</name>
</gene>
<dbReference type="Proteomes" id="UP000199211">
    <property type="component" value="Unassembled WGS sequence"/>
</dbReference>
<dbReference type="GeneID" id="77257122"/>
<reference evidence="2 4" key="1">
    <citation type="submission" date="2016-10" db="EMBL/GenBank/DDBJ databases">
        <authorList>
            <person name="Varghese N."/>
            <person name="Submissions S."/>
        </authorList>
    </citation>
    <scope>NUCLEOTIDE SEQUENCE [LARGE SCALE GENOMIC DNA]</scope>
    <source>
        <strain evidence="2 4">DSM 26291</strain>
    </source>
</reference>
<dbReference type="EMBL" id="CP020931">
    <property type="protein sequence ID" value="ARM85240.1"/>
    <property type="molecule type" value="Genomic_DNA"/>
</dbReference>
<dbReference type="AlphaFoldDB" id="A0A1W6KCS0"/>
<dbReference type="RefSeq" id="WP_036204032.1">
    <property type="nucleotide sequence ID" value="NZ_CP020931.1"/>
</dbReference>
<reference evidence="1 3" key="2">
    <citation type="submission" date="2017-04" db="EMBL/GenBank/DDBJ databases">
        <title>Genome Sequence of Marinobacter salarius strain SMR5 Isolated from a culture of the Diatom Skeletonema marinoi.</title>
        <authorList>
            <person name="Topel M."/>
            <person name="Pinder M.I.M."/>
            <person name="Johansson O.N."/>
            <person name="Kourtchenko O."/>
            <person name="Godhe A."/>
            <person name="Clarke A.K."/>
        </authorList>
    </citation>
    <scope>NUCLEOTIDE SEQUENCE [LARGE SCALE GENOMIC DNA]</scope>
    <source>
        <strain evidence="1 3">SMR5</strain>
    </source>
</reference>
<protein>
    <submittedName>
        <fullName evidence="1">Uncharacterized protein</fullName>
    </submittedName>
</protein>
<dbReference type="Proteomes" id="UP000193100">
    <property type="component" value="Chromosome"/>
</dbReference>
<name>A0A1W6KCS0_9GAMM</name>
<evidence type="ECO:0000313" key="1">
    <source>
        <dbReference type="EMBL" id="ARM85240.1"/>
    </source>
</evidence>
<keyword evidence="4" id="KW-1185">Reference proteome</keyword>
<organism evidence="1 3">
    <name type="scientific">Marinobacter salarius</name>
    <dbReference type="NCBI Taxonomy" id="1420917"/>
    <lineage>
        <taxon>Bacteria</taxon>
        <taxon>Pseudomonadati</taxon>
        <taxon>Pseudomonadota</taxon>
        <taxon>Gammaproteobacteria</taxon>
        <taxon>Pseudomonadales</taxon>
        <taxon>Marinobacteraceae</taxon>
        <taxon>Marinobacter</taxon>
    </lineage>
</organism>
<evidence type="ECO:0000313" key="4">
    <source>
        <dbReference type="Proteomes" id="UP000199211"/>
    </source>
</evidence>
<sequence>MTTSLDTQRTMQDGHWATPYTLEPGQTQYHELSHTRIWITLLDQEWLIRYQRMPEDDNQERWQQRVTHTLPDADLEVHRFVRPDDGSQVCYLPAMSSLATVIRPYQPLTIPAESECTIYVGTLLWMRIQAGSKGTHLMELPLADPSLTWVGRTTMEGELCYSAATFARLVLEAVPKRPWRAITPVRIVNERQEPLLLERFNLPTPLLSLHRNDKGQLWTPRVTVTCETDMNSARLKIDQSLIAAAGQCELISPAREQTSRGGLVRAYDRIFG</sequence>
<accession>A0A1I4MYT3</accession>
<evidence type="ECO:0000313" key="3">
    <source>
        <dbReference type="Proteomes" id="UP000193100"/>
    </source>
</evidence>
<evidence type="ECO:0000313" key="2">
    <source>
        <dbReference type="EMBL" id="SFM08163.1"/>
    </source>
</evidence>
<proteinExistence type="predicted"/>
<accession>A0A1W6KCS0</accession>
<dbReference type="EMBL" id="FOTV01000027">
    <property type="protein sequence ID" value="SFM08163.1"/>
    <property type="molecule type" value="Genomic_DNA"/>
</dbReference>